<sequence>MKLFISGWAGFREALEDIPEDWDFICPFIDFNEEGILDFLKDKSGDILVGWSTGGHIVLKNLDFFSDKFSEILIIAGFKKFTQYVSPRILKKMIQKMQIEPEIVIKDFLTNAGCAPILPKKIDNISLINGLNFLLTSDIHINKSNRQVNCELILIHGKKDKIIPPQAVYDLREFYPQAKTYLIDGEHWLTFKKIEKFFYMPR</sequence>
<evidence type="ECO:0000313" key="2">
    <source>
        <dbReference type="Proteomes" id="UP000000718"/>
    </source>
</evidence>
<protein>
    <submittedName>
        <fullName evidence="1">Uncharacterized protein</fullName>
    </submittedName>
</protein>
<dbReference type="PATRIC" id="fig|289376.4.peg.754"/>
<gene>
    <name evidence="1" type="ordered locus">THEYE_A0763</name>
</gene>
<proteinExistence type="predicted"/>
<evidence type="ECO:0000313" key="1">
    <source>
        <dbReference type="EMBL" id="ACI20580.1"/>
    </source>
</evidence>
<dbReference type="EMBL" id="CP001147">
    <property type="protein sequence ID" value="ACI20580.1"/>
    <property type="molecule type" value="Genomic_DNA"/>
</dbReference>
<dbReference type="OrthoDB" id="9799552at2"/>
<dbReference type="AlphaFoldDB" id="B5YK40"/>
<accession>B5YK40</accession>
<keyword evidence="2" id="KW-1185">Reference proteome</keyword>
<dbReference type="STRING" id="289376.THEYE_A0763"/>
<dbReference type="KEGG" id="tye:THEYE_A0763"/>
<dbReference type="EnsemblBacteria" id="ACI20580">
    <property type="protein sequence ID" value="ACI20580"/>
    <property type="gene ID" value="THEYE_A0763"/>
</dbReference>
<dbReference type="Proteomes" id="UP000000718">
    <property type="component" value="Chromosome"/>
</dbReference>
<dbReference type="InterPro" id="IPR029058">
    <property type="entry name" value="AB_hydrolase_fold"/>
</dbReference>
<name>B5YK40_THEYD</name>
<organism evidence="1 2">
    <name type="scientific">Thermodesulfovibrio yellowstonii (strain ATCC 51303 / DSM 11347 / YP87)</name>
    <dbReference type="NCBI Taxonomy" id="289376"/>
    <lineage>
        <taxon>Bacteria</taxon>
        <taxon>Pseudomonadati</taxon>
        <taxon>Nitrospirota</taxon>
        <taxon>Thermodesulfovibrionia</taxon>
        <taxon>Thermodesulfovibrionales</taxon>
        <taxon>Thermodesulfovibrionaceae</taxon>
        <taxon>Thermodesulfovibrio</taxon>
    </lineage>
</organism>
<reference evidence="1 2" key="2">
    <citation type="journal article" date="2015" name="Genome Announc.">
        <title>Genome Sequence of the Sulfate-Reducing Thermophilic Bacterium Thermodesulfovibrio yellowstonii Strain DSM 11347T (Phylum Nitrospirae).</title>
        <authorList>
            <person name="Bhatnagar S."/>
            <person name="Badger J.H."/>
            <person name="Madupu R."/>
            <person name="Khouri H.M."/>
            <person name="O'Connor E.M."/>
            <person name="Robb F.T."/>
            <person name="Ward N.L."/>
            <person name="Eisen J.A."/>
        </authorList>
    </citation>
    <scope>NUCLEOTIDE SEQUENCE [LARGE SCALE GENOMIC DNA]</scope>
    <source>
        <strain evidence="2">ATCC 51303 / DSM 11347 / YP87</strain>
    </source>
</reference>
<dbReference type="InParanoid" id="B5YK40"/>
<dbReference type="eggNOG" id="COG1073">
    <property type="taxonomic scope" value="Bacteria"/>
</dbReference>
<dbReference type="RefSeq" id="WP_012545316.1">
    <property type="nucleotide sequence ID" value="NC_011296.1"/>
</dbReference>
<dbReference type="SUPFAM" id="SSF53474">
    <property type="entry name" value="alpha/beta-Hydrolases"/>
    <property type="match status" value="1"/>
</dbReference>
<dbReference type="Gene3D" id="3.40.50.1820">
    <property type="entry name" value="alpha/beta hydrolase"/>
    <property type="match status" value="1"/>
</dbReference>
<dbReference type="HOGENOM" id="CLU_118030_0_0_0"/>
<reference evidence="2" key="1">
    <citation type="submission" date="2008-08" db="EMBL/GenBank/DDBJ databases">
        <title>The complete genome sequence of Thermodesulfovibrio yellowstonii strain ATCC 51303 / DSM 11347 / YP87.</title>
        <authorList>
            <person name="Dodson R.J."/>
            <person name="Durkin A.S."/>
            <person name="Wu M."/>
            <person name="Eisen J."/>
            <person name="Sutton G."/>
        </authorList>
    </citation>
    <scope>NUCLEOTIDE SEQUENCE [LARGE SCALE GENOMIC DNA]</scope>
    <source>
        <strain evidence="2">ATCC 51303 / DSM 11347 / YP87</strain>
    </source>
</reference>